<dbReference type="EMBL" id="AEWV01000046">
    <property type="protein sequence ID" value="EGC16078.1"/>
    <property type="molecule type" value="Genomic_DNA"/>
</dbReference>
<evidence type="ECO:0000313" key="2">
    <source>
        <dbReference type="Proteomes" id="UP000004088"/>
    </source>
</evidence>
<dbReference type="Pfam" id="PF20159">
    <property type="entry name" value="YidB"/>
    <property type="match status" value="1"/>
</dbReference>
<name>F0F2R6_9NEIS</name>
<gene>
    <name evidence="1" type="ORF">HMPREF9098_2401</name>
</gene>
<dbReference type="SUPFAM" id="SSF140804">
    <property type="entry name" value="YidB-like"/>
    <property type="match status" value="1"/>
</dbReference>
<dbReference type="RefSeq" id="WP_003784677.1">
    <property type="nucleotide sequence ID" value="NZ_GL870929.1"/>
</dbReference>
<dbReference type="HOGENOM" id="CLU_084747_2_0_4"/>
<organism evidence="1 2">
    <name type="scientific">Kingella denitrificans ATCC 33394</name>
    <dbReference type="NCBI Taxonomy" id="888741"/>
    <lineage>
        <taxon>Bacteria</taxon>
        <taxon>Pseudomonadati</taxon>
        <taxon>Pseudomonadota</taxon>
        <taxon>Betaproteobacteria</taxon>
        <taxon>Neisseriales</taxon>
        <taxon>Neisseriaceae</taxon>
        <taxon>Kingella</taxon>
    </lineage>
</organism>
<reference evidence="1 2" key="1">
    <citation type="submission" date="2011-01" db="EMBL/GenBank/DDBJ databases">
        <authorList>
            <person name="Muzny D."/>
            <person name="Qin X."/>
            <person name="Deng J."/>
            <person name="Jiang H."/>
            <person name="Liu Y."/>
            <person name="Qu J."/>
            <person name="Song X.-Z."/>
            <person name="Zhang L."/>
            <person name="Thornton R."/>
            <person name="Coyle M."/>
            <person name="Francisco L."/>
            <person name="Jackson L."/>
            <person name="Javaid M."/>
            <person name="Korchina V."/>
            <person name="Kovar C."/>
            <person name="Mata R."/>
            <person name="Mathew T."/>
            <person name="Ngo R."/>
            <person name="Nguyen L."/>
            <person name="Nguyen N."/>
            <person name="Okwuonu G."/>
            <person name="Ongeri F."/>
            <person name="Pham C."/>
            <person name="Simmons D."/>
            <person name="Wilczek-Boney K."/>
            <person name="Hale W."/>
            <person name="Jakkamsetti A."/>
            <person name="Pham P."/>
            <person name="Ruth R."/>
            <person name="San Lucas F."/>
            <person name="Warren J."/>
            <person name="Zhang J."/>
            <person name="Zhao Z."/>
            <person name="Zhou C."/>
            <person name="Zhu D."/>
            <person name="Lee S."/>
            <person name="Bess C."/>
            <person name="Blankenburg K."/>
            <person name="Forbes L."/>
            <person name="Fu Q."/>
            <person name="Gubbala S."/>
            <person name="Hirani K."/>
            <person name="Jayaseelan J.C."/>
            <person name="Lara F."/>
            <person name="Munidasa M."/>
            <person name="Palculict T."/>
            <person name="Patil S."/>
            <person name="Pu L.-L."/>
            <person name="Saada N."/>
            <person name="Tang L."/>
            <person name="Weissenberger G."/>
            <person name="Zhu Y."/>
            <person name="Hemphill L."/>
            <person name="Shang Y."/>
            <person name="Youmans B."/>
            <person name="Ayvaz T."/>
            <person name="Ross M."/>
            <person name="Santibanez J."/>
            <person name="Aqrawi P."/>
            <person name="Gross S."/>
            <person name="Joshi V."/>
            <person name="Fowler G."/>
            <person name="Nazareth L."/>
            <person name="Reid J."/>
            <person name="Worley K."/>
            <person name="Petrosino J."/>
            <person name="Highlander S."/>
            <person name="Gibbs R."/>
        </authorList>
    </citation>
    <scope>NUCLEOTIDE SEQUENCE [LARGE SCALE GENOMIC DNA]</scope>
    <source>
        <strain evidence="1 2">ATCC 33394</strain>
    </source>
</reference>
<comment type="caution">
    <text evidence="1">The sequence shown here is derived from an EMBL/GenBank/DDBJ whole genome shotgun (WGS) entry which is preliminary data.</text>
</comment>
<dbReference type="Gene3D" id="1.10.10.690">
    <property type="entry name" value="YidB-like"/>
    <property type="match status" value="1"/>
</dbReference>
<dbReference type="AlphaFoldDB" id="F0F2R6"/>
<dbReference type="STRING" id="888741.HMPREF9098_2401"/>
<evidence type="ECO:0000313" key="1">
    <source>
        <dbReference type="EMBL" id="EGC16078.1"/>
    </source>
</evidence>
<accession>F0F2R6</accession>
<evidence type="ECO:0008006" key="3">
    <source>
        <dbReference type="Google" id="ProtNLM"/>
    </source>
</evidence>
<dbReference type="InterPro" id="IPR027405">
    <property type="entry name" value="YidB-like"/>
</dbReference>
<protein>
    <recommendedName>
        <fullName evidence="3">Ribosomal protein P2</fullName>
    </recommendedName>
</protein>
<keyword evidence="2" id="KW-1185">Reference proteome</keyword>
<proteinExistence type="predicted"/>
<sequence>MGILDSLLDTAMSSLGGGDGQQNQAMKLVMHLVQQNGGNIGGLLHQLQQGGLGDVLQSWIGSNSNESVSAGAIENALGGHLGQAAQAIGIDTQQASGLLAQYLPQIIDTMTPNGQASDADGFGLDDVVRLAQQWLK</sequence>
<dbReference type="InterPro" id="IPR045372">
    <property type="entry name" value="YidB"/>
</dbReference>
<dbReference type="Proteomes" id="UP000004088">
    <property type="component" value="Unassembled WGS sequence"/>
</dbReference>